<accession>A0AB40C7E2</accession>
<name>A0AB40C7E2_DIOCR</name>
<evidence type="ECO:0000313" key="2">
    <source>
        <dbReference type="RefSeq" id="XP_039135745.1"/>
    </source>
</evidence>
<gene>
    <name evidence="2" type="primary">LOC120273169</name>
</gene>
<keyword evidence="1" id="KW-1185">Reference proteome</keyword>
<organism evidence="1 2">
    <name type="scientific">Dioscorea cayennensis subsp. rotundata</name>
    <name type="common">White Guinea yam</name>
    <name type="synonym">Dioscorea rotundata</name>
    <dbReference type="NCBI Taxonomy" id="55577"/>
    <lineage>
        <taxon>Eukaryota</taxon>
        <taxon>Viridiplantae</taxon>
        <taxon>Streptophyta</taxon>
        <taxon>Embryophyta</taxon>
        <taxon>Tracheophyta</taxon>
        <taxon>Spermatophyta</taxon>
        <taxon>Magnoliopsida</taxon>
        <taxon>Liliopsida</taxon>
        <taxon>Dioscoreales</taxon>
        <taxon>Dioscoreaceae</taxon>
        <taxon>Dioscorea</taxon>
    </lineage>
</organism>
<dbReference type="RefSeq" id="XP_039135745.1">
    <property type="nucleotide sequence ID" value="XM_039279811.1"/>
</dbReference>
<evidence type="ECO:0000313" key="1">
    <source>
        <dbReference type="Proteomes" id="UP001515500"/>
    </source>
</evidence>
<dbReference type="Proteomes" id="UP001515500">
    <property type="component" value="Chromosome 12"/>
</dbReference>
<reference evidence="2" key="1">
    <citation type="submission" date="2025-08" db="UniProtKB">
        <authorList>
            <consortium name="RefSeq"/>
        </authorList>
    </citation>
    <scope>IDENTIFICATION</scope>
</reference>
<sequence length="191" mass="21590">MEAKFLGVNTRLDEFGIVLRNVQASIQSLETQVGQLAKANSKWPPGSLPSNSKDNPREHLKAITLRNGKQLEERAKEGPITTNEKVTIQEDLSLTEKLPYSSRLMQDKEDAKFKKFLNIFKQLHINIPLVEALLQIPKYAKFMKDLLTNKMKLEELETMTLSTNCSAVIQKKLSKKLIDPNSFIIPGVIGE</sequence>
<dbReference type="GeneID" id="120273169"/>
<protein>
    <submittedName>
        <fullName evidence="2">Uncharacterized protein LOC120273169</fullName>
    </submittedName>
</protein>
<proteinExistence type="predicted"/>
<dbReference type="AlphaFoldDB" id="A0AB40C7E2"/>